<evidence type="ECO:0000313" key="2">
    <source>
        <dbReference type="EMBL" id="NMF93897.1"/>
    </source>
</evidence>
<comment type="caution">
    <text evidence="2">The sequence shown here is derived from an EMBL/GenBank/DDBJ whole genome shotgun (WGS) entry which is preliminary data.</text>
</comment>
<dbReference type="Pfam" id="PF05930">
    <property type="entry name" value="Phage_AlpA"/>
    <property type="match status" value="1"/>
</dbReference>
<accession>A0ABX1N3Q0</accession>
<reference evidence="2" key="1">
    <citation type="submission" date="2019-12" db="EMBL/GenBank/DDBJ databases">
        <title>Comparative genomics gives insights into the taxonomy of the Azoarcus-Aromatoleum group and reveals separate origins of nif in the plant-associated Azoarcus and non-plant-associated Aromatoleum sub-groups.</title>
        <authorList>
            <person name="Lafos M."/>
            <person name="Maluk M."/>
            <person name="Batista M."/>
            <person name="Junghare M."/>
            <person name="Carmona M."/>
            <person name="Faoro H."/>
            <person name="Cruz L.M."/>
            <person name="Battistoni F."/>
            <person name="De Souza E."/>
            <person name="Pedrosa F."/>
            <person name="Chen W.-M."/>
            <person name="Poole P.S."/>
            <person name="Dixon R.A."/>
            <person name="James E.K."/>
        </authorList>
    </citation>
    <scope>NUCLEOTIDE SEQUENCE</scope>
    <source>
        <strain evidence="2">U120</strain>
    </source>
</reference>
<feature type="compositionally biased region" description="Basic residues" evidence="1">
    <location>
        <begin position="101"/>
        <end position="110"/>
    </location>
</feature>
<dbReference type="InterPro" id="IPR010260">
    <property type="entry name" value="AlpA"/>
</dbReference>
<dbReference type="Gene3D" id="1.10.238.160">
    <property type="match status" value="1"/>
</dbReference>
<feature type="region of interest" description="Disordered" evidence="1">
    <location>
        <begin position="91"/>
        <end position="110"/>
    </location>
</feature>
<feature type="region of interest" description="Disordered" evidence="1">
    <location>
        <begin position="1"/>
        <end position="23"/>
    </location>
</feature>
<gene>
    <name evidence="2" type="ORF">GO608_11215</name>
</gene>
<name>A0ABX1N3Q0_9RHOO</name>
<sequence length="110" mass="12627">MTHTHEDSSIGEQTPDQWPAGSRALHEAKVLPLKRTIRRDELRRMVPLADSTIYLLEKKGEFPQRFNLTSRCVVWDYDEVVAWIVARRDAALGPAPGPDVRKRRARPVRA</sequence>
<proteinExistence type="predicted"/>
<protein>
    <submittedName>
        <fullName evidence="2">AlpA family phage regulatory protein</fullName>
    </submittedName>
</protein>
<organism evidence="2 3">
    <name type="scientific">Aromatoleum buckelii</name>
    <dbReference type="NCBI Taxonomy" id="200254"/>
    <lineage>
        <taxon>Bacteria</taxon>
        <taxon>Pseudomonadati</taxon>
        <taxon>Pseudomonadota</taxon>
        <taxon>Betaproteobacteria</taxon>
        <taxon>Rhodocyclales</taxon>
        <taxon>Rhodocyclaceae</taxon>
        <taxon>Aromatoleum</taxon>
    </lineage>
</organism>
<keyword evidence="3" id="KW-1185">Reference proteome</keyword>
<dbReference type="EMBL" id="WTVH01000020">
    <property type="protein sequence ID" value="NMF93897.1"/>
    <property type="molecule type" value="Genomic_DNA"/>
</dbReference>
<dbReference type="RefSeq" id="WP_169199150.1">
    <property type="nucleotide sequence ID" value="NZ_WTVH02000007.1"/>
</dbReference>
<evidence type="ECO:0000256" key="1">
    <source>
        <dbReference type="SAM" id="MobiDB-lite"/>
    </source>
</evidence>
<evidence type="ECO:0000313" key="3">
    <source>
        <dbReference type="Proteomes" id="UP000601990"/>
    </source>
</evidence>
<dbReference type="Proteomes" id="UP000601990">
    <property type="component" value="Unassembled WGS sequence"/>
</dbReference>